<accession>A0ABW9JEQ0</accession>
<feature type="signal peptide" evidence="1">
    <location>
        <begin position="1"/>
        <end position="19"/>
    </location>
</feature>
<evidence type="ECO:0000256" key="1">
    <source>
        <dbReference type="SAM" id="SignalP"/>
    </source>
</evidence>
<dbReference type="EMBL" id="SRMP02000002">
    <property type="protein sequence ID" value="MFN0290410.1"/>
    <property type="molecule type" value="Genomic_DNA"/>
</dbReference>
<organism evidence="2 3">
    <name type="scientific">Pedobacter helvus</name>
    <dbReference type="NCBI Taxonomy" id="2563444"/>
    <lineage>
        <taxon>Bacteria</taxon>
        <taxon>Pseudomonadati</taxon>
        <taxon>Bacteroidota</taxon>
        <taxon>Sphingobacteriia</taxon>
        <taxon>Sphingobacteriales</taxon>
        <taxon>Sphingobacteriaceae</taxon>
        <taxon>Pedobacter</taxon>
    </lineage>
</organism>
<evidence type="ECO:0000313" key="3">
    <source>
        <dbReference type="Proteomes" id="UP001517367"/>
    </source>
</evidence>
<evidence type="ECO:0008006" key="4">
    <source>
        <dbReference type="Google" id="ProtNLM"/>
    </source>
</evidence>
<keyword evidence="1" id="KW-0732">Signal</keyword>
<gene>
    <name evidence="2" type="ORF">E5L68_003355</name>
</gene>
<comment type="caution">
    <text evidence="2">The sequence shown here is derived from an EMBL/GenBank/DDBJ whole genome shotgun (WGS) entry which is preliminary data.</text>
</comment>
<evidence type="ECO:0000313" key="2">
    <source>
        <dbReference type="EMBL" id="MFN0290410.1"/>
    </source>
</evidence>
<dbReference type="Proteomes" id="UP001517367">
    <property type="component" value="Unassembled WGS sequence"/>
</dbReference>
<protein>
    <recommendedName>
        <fullName evidence="4">YD repeat protein</fullName>
    </recommendedName>
</protein>
<sequence>MKYQILLLFICVVATKVNAQSLPDISYRDYGYKKQVKKVEQIYYSFDGENVEKVEKLIRVFNADGNLESYENQSFLDDSWAKSKTIYKKGRLHQEVWEHSNPYLNRTYTYEYDKENRVTKEKIRFKDGAKSYIDFQYQNKQLNLINAEIDGVKSSTERYYSRNGNLYKEIHRQKVPGENDIITNYFYLEDREILSFVEPQSYFYATAYLKDAMDDIAIEIKFKLIEDSTAQGKLLKGIQRFDAEAPKDNLPFDLQEYSEQTLQAYAKNPEELKPYRMLVFLHDEHKNIIAEAEVDIKTKKIAGIGFFQITYADGTVTGNTDFQHKKLHIFEALLEKSQLP</sequence>
<keyword evidence="3" id="KW-1185">Reference proteome</keyword>
<proteinExistence type="predicted"/>
<dbReference type="RefSeq" id="WP_138729638.1">
    <property type="nucleotide sequence ID" value="NZ_SRMP02000002.1"/>
</dbReference>
<name>A0ABW9JEQ0_9SPHI</name>
<feature type="chain" id="PRO_5047071525" description="YD repeat protein" evidence="1">
    <location>
        <begin position="20"/>
        <end position="340"/>
    </location>
</feature>
<reference evidence="2 3" key="1">
    <citation type="submission" date="2024-12" db="EMBL/GenBank/DDBJ databases">
        <authorList>
            <person name="Hu S."/>
        </authorList>
    </citation>
    <scope>NUCLEOTIDE SEQUENCE [LARGE SCALE GENOMIC DNA]</scope>
    <source>
        <strain evidence="2 3">P-25</strain>
    </source>
</reference>